<accession>A0AAE1XXR9</accession>
<dbReference type="AlphaFoldDB" id="A0AAE1XXR9"/>
<reference evidence="1" key="2">
    <citation type="journal article" date="2024" name="Plant">
        <title>Genomic evolution and insights into agronomic trait innovations of Sesamum species.</title>
        <authorList>
            <person name="Miao H."/>
            <person name="Wang L."/>
            <person name="Qu L."/>
            <person name="Liu H."/>
            <person name="Sun Y."/>
            <person name="Le M."/>
            <person name="Wang Q."/>
            <person name="Wei S."/>
            <person name="Zheng Y."/>
            <person name="Lin W."/>
            <person name="Duan Y."/>
            <person name="Cao H."/>
            <person name="Xiong S."/>
            <person name="Wang X."/>
            <person name="Wei L."/>
            <person name="Li C."/>
            <person name="Ma Q."/>
            <person name="Ju M."/>
            <person name="Zhao R."/>
            <person name="Li G."/>
            <person name="Mu C."/>
            <person name="Tian Q."/>
            <person name="Mei H."/>
            <person name="Zhang T."/>
            <person name="Gao T."/>
            <person name="Zhang H."/>
        </authorList>
    </citation>
    <scope>NUCLEOTIDE SEQUENCE</scope>
    <source>
        <strain evidence="1">3651</strain>
    </source>
</reference>
<proteinExistence type="predicted"/>
<organism evidence="1 2">
    <name type="scientific">Sesamum alatum</name>
    <dbReference type="NCBI Taxonomy" id="300844"/>
    <lineage>
        <taxon>Eukaryota</taxon>
        <taxon>Viridiplantae</taxon>
        <taxon>Streptophyta</taxon>
        <taxon>Embryophyta</taxon>
        <taxon>Tracheophyta</taxon>
        <taxon>Spermatophyta</taxon>
        <taxon>Magnoliopsida</taxon>
        <taxon>eudicotyledons</taxon>
        <taxon>Gunneridae</taxon>
        <taxon>Pentapetalae</taxon>
        <taxon>asterids</taxon>
        <taxon>lamiids</taxon>
        <taxon>Lamiales</taxon>
        <taxon>Pedaliaceae</taxon>
        <taxon>Sesamum</taxon>
    </lineage>
</organism>
<name>A0AAE1XXR9_9LAMI</name>
<evidence type="ECO:0000313" key="2">
    <source>
        <dbReference type="Proteomes" id="UP001293254"/>
    </source>
</evidence>
<gene>
    <name evidence="1" type="ORF">Salat_2418200</name>
</gene>
<reference evidence="1" key="1">
    <citation type="submission" date="2020-06" db="EMBL/GenBank/DDBJ databases">
        <authorList>
            <person name="Li T."/>
            <person name="Hu X."/>
            <person name="Zhang T."/>
            <person name="Song X."/>
            <person name="Zhang H."/>
            <person name="Dai N."/>
            <person name="Sheng W."/>
            <person name="Hou X."/>
            <person name="Wei L."/>
        </authorList>
    </citation>
    <scope>NUCLEOTIDE SEQUENCE</scope>
    <source>
        <strain evidence="1">3651</strain>
        <tissue evidence="1">Leaf</tissue>
    </source>
</reference>
<comment type="caution">
    <text evidence="1">The sequence shown here is derived from an EMBL/GenBank/DDBJ whole genome shotgun (WGS) entry which is preliminary data.</text>
</comment>
<sequence>MNNGEINFMMKAPPLFQTLVPSSSRPTTPALKPASDHILTPFRLPQLEARRARRILIARRPPENRVCDFCAPLQLSSPPETRFSHSEMSIHLPSPDDVSPAHSARVLAAPLHIPPIARVSIDNASPPSYDLTPKVCPSVAPPSCNVSPSSLPLICNVSPPPSPK</sequence>
<evidence type="ECO:0000313" key="1">
    <source>
        <dbReference type="EMBL" id="KAK4420053.1"/>
    </source>
</evidence>
<dbReference type="EMBL" id="JACGWO010000009">
    <property type="protein sequence ID" value="KAK4420053.1"/>
    <property type="molecule type" value="Genomic_DNA"/>
</dbReference>
<protein>
    <submittedName>
        <fullName evidence="1">Uncharacterized protein</fullName>
    </submittedName>
</protein>
<dbReference type="Proteomes" id="UP001293254">
    <property type="component" value="Unassembled WGS sequence"/>
</dbReference>
<keyword evidence="2" id="KW-1185">Reference proteome</keyword>